<reference evidence="3 4" key="1">
    <citation type="submission" date="2019-12" db="EMBL/GenBank/DDBJ databases">
        <title>Nitratireductor arenosus sp. nov., Isolated from sea sand, Jeju island, South Korea.</title>
        <authorList>
            <person name="Kim W."/>
        </authorList>
    </citation>
    <scope>NUCLEOTIDE SEQUENCE [LARGE SCALE GENOMIC DNA]</scope>
    <source>
        <strain evidence="3 4">CAU 1489</strain>
    </source>
</reference>
<dbReference type="Proteomes" id="UP000463224">
    <property type="component" value="Unassembled WGS sequence"/>
</dbReference>
<accession>A0A844QGU4</accession>
<dbReference type="EMBL" id="WPHG01000003">
    <property type="protein sequence ID" value="MVA98337.1"/>
    <property type="molecule type" value="Genomic_DNA"/>
</dbReference>
<evidence type="ECO:0000256" key="1">
    <source>
        <dbReference type="ARBA" id="ARBA00038310"/>
    </source>
</evidence>
<gene>
    <name evidence="3" type="ORF">GN330_13895</name>
</gene>
<dbReference type="InterPro" id="IPR006680">
    <property type="entry name" value="Amidohydro-rel"/>
</dbReference>
<dbReference type="PANTHER" id="PTHR43569:SF2">
    <property type="entry name" value="AMIDOHYDROLASE-RELATED DOMAIN-CONTAINING PROTEIN"/>
    <property type="match status" value="1"/>
</dbReference>
<proteinExistence type="inferred from homology"/>
<evidence type="ECO:0000259" key="2">
    <source>
        <dbReference type="Pfam" id="PF04909"/>
    </source>
</evidence>
<protein>
    <submittedName>
        <fullName evidence="3">Amidohydrolase family protein</fullName>
    </submittedName>
</protein>
<keyword evidence="3" id="KW-0378">Hydrolase</keyword>
<feature type="domain" description="Amidohydrolase-related" evidence="2">
    <location>
        <begin position="3"/>
        <end position="274"/>
    </location>
</feature>
<dbReference type="AlphaFoldDB" id="A0A844QGU4"/>
<comment type="similarity">
    <text evidence="1">Belongs to the metallo-dependent hydrolases superfamily.</text>
</comment>
<organism evidence="3 4">
    <name type="scientific">Nitratireductor arenosus</name>
    <dbReference type="NCBI Taxonomy" id="2682096"/>
    <lineage>
        <taxon>Bacteria</taxon>
        <taxon>Pseudomonadati</taxon>
        <taxon>Pseudomonadota</taxon>
        <taxon>Alphaproteobacteria</taxon>
        <taxon>Hyphomicrobiales</taxon>
        <taxon>Phyllobacteriaceae</taxon>
        <taxon>Nitratireductor</taxon>
    </lineage>
</organism>
<sequence>MIVDAHHHLWKPARNDYDWMRGAPDILLRDYLPDDLAPVLQRFGVVKTIVVQAAQTQAETDFLLDLAETTDFIAGVVGWLDLESDDFGAQLSNYRNRPKFVGIRPMLQDLPDDDWIVRPKVMRSLEAIAKAGIAFDFLTYPRHLGHVATVLEEIPGLRAVIDHLSKPPIGSGELDPWRAAIERVARFENVYCKLSGLITEADPAGWRVCDLQPYVHHAVACFGPERLMFGSDWPVCRLAGEYGDVLAATMRALPAELSADARIFSRNAARFYGLKPSD</sequence>
<comment type="caution">
    <text evidence="3">The sequence shown here is derived from an EMBL/GenBank/DDBJ whole genome shotgun (WGS) entry which is preliminary data.</text>
</comment>
<name>A0A844QGU4_9HYPH</name>
<dbReference type="InterPro" id="IPR032466">
    <property type="entry name" value="Metal_Hydrolase"/>
</dbReference>
<evidence type="ECO:0000313" key="4">
    <source>
        <dbReference type="Proteomes" id="UP000463224"/>
    </source>
</evidence>
<dbReference type="GO" id="GO:0016787">
    <property type="term" value="F:hydrolase activity"/>
    <property type="evidence" value="ECO:0007669"/>
    <property type="project" value="UniProtKB-KW"/>
</dbReference>
<evidence type="ECO:0000313" key="3">
    <source>
        <dbReference type="EMBL" id="MVA98337.1"/>
    </source>
</evidence>
<dbReference type="SUPFAM" id="SSF51556">
    <property type="entry name" value="Metallo-dependent hydrolases"/>
    <property type="match status" value="1"/>
</dbReference>
<dbReference type="Gene3D" id="3.20.20.140">
    <property type="entry name" value="Metal-dependent hydrolases"/>
    <property type="match status" value="1"/>
</dbReference>
<dbReference type="Pfam" id="PF04909">
    <property type="entry name" value="Amidohydro_2"/>
    <property type="match status" value="1"/>
</dbReference>
<dbReference type="InterPro" id="IPR052350">
    <property type="entry name" value="Metallo-dep_Lactonases"/>
</dbReference>
<keyword evidence="4" id="KW-1185">Reference proteome</keyword>
<dbReference type="PANTHER" id="PTHR43569">
    <property type="entry name" value="AMIDOHYDROLASE"/>
    <property type="match status" value="1"/>
</dbReference>
<dbReference type="RefSeq" id="WP_156713286.1">
    <property type="nucleotide sequence ID" value="NZ_WPHG01000003.1"/>
</dbReference>